<proteinExistence type="predicted"/>
<gene>
    <name evidence="3" type="ORF">A1O5_04679</name>
</gene>
<evidence type="ECO:0000256" key="1">
    <source>
        <dbReference type="SAM" id="MobiDB-lite"/>
    </source>
</evidence>
<dbReference type="Proteomes" id="UP000019471">
    <property type="component" value="Unassembled WGS sequence"/>
</dbReference>
<dbReference type="EMBL" id="AMGX01000006">
    <property type="protein sequence ID" value="EXJ72175.1"/>
    <property type="molecule type" value="Genomic_DNA"/>
</dbReference>
<dbReference type="AlphaFoldDB" id="W9X4D2"/>
<dbReference type="OrthoDB" id="2993351at2759"/>
<evidence type="ECO:0000313" key="3">
    <source>
        <dbReference type="EMBL" id="EXJ72175.1"/>
    </source>
</evidence>
<evidence type="ECO:0000313" key="4">
    <source>
        <dbReference type="Proteomes" id="UP000019471"/>
    </source>
</evidence>
<dbReference type="GeneID" id="19189400"/>
<name>W9X4D2_9EURO</name>
<feature type="compositionally biased region" description="Polar residues" evidence="1">
    <location>
        <begin position="17"/>
        <end position="29"/>
    </location>
</feature>
<dbReference type="PANTHER" id="PTHR40780:SF2">
    <property type="entry name" value="DUF3669 DOMAIN-CONTAINING PROTEIN"/>
    <property type="match status" value="1"/>
</dbReference>
<sequence length="365" mass="41080">MGHGSSCLKGPGRGGHASNSQRLGQSSTFVCPPSPEMQEGPKQVGKGQCGTVWALKHLVLKTPNEGMLDQLWNDCCNHRKIEEAFQQAPWEFRSNVNLPRWNSWVQPSERVFWTEFGGLLPEDFQPTSGILSTRIHPLPPPLREVLVDLFAPHSVKANKANFLASPENHDCLVRLYLGRRADRSAPASFRLRNFDLMVNEMEYLQLDTGIWAGVMAQTLAVLHWRARIDANDVEFVLGRTPGLDIAPATPQSETRGWKHSGFNNIFSFEVHQRSMGVWLLDFDQCQTFPESAAGVKQLEKAFYFNHPYYPRPVSKHPNDMALWETFKAAYLQASACLTQTEMPGLFIEAVEDEGRRRAAGGSIFQ</sequence>
<feature type="region of interest" description="Disordered" evidence="1">
    <location>
        <begin position="1"/>
        <end position="45"/>
    </location>
</feature>
<accession>W9X4D2</accession>
<evidence type="ECO:0000259" key="2">
    <source>
        <dbReference type="Pfam" id="PF12417"/>
    </source>
</evidence>
<dbReference type="RefSeq" id="XP_007743473.1">
    <property type="nucleotide sequence ID" value="XM_007745283.1"/>
</dbReference>
<dbReference type="Pfam" id="PF12417">
    <property type="entry name" value="DUF3669"/>
    <property type="match status" value="1"/>
</dbReference>
<comment type="caution">
    <text evidence="3">The sequence shown here is derived from an EMBL/GenBank/DDBJ whole genome shotgun (WGS) entry which is preliminary data.</text>
</comment>
<reference evidence="3 4" key="1">
    <citation type="submission" date="2013-03" db="EMBL/GenBank/DDBJ databases">
        <title>The Genome Sequence of Cladophialophora psammophila CBS 110553.</title>
        <authorList>
            <consortium name="The Broad Institute Genomics Platform"/>
            <person name="Cuomo C."/>
            <person name="de Hoog S."/>
            <person name="Gorbushina A."/>
            <person name="Walker B."/>
            <person name="Young S.K."/>
            <person name="Zeng Q."/>
            <person name="Gargeya S."/>
            <person name="Fitzgerald M."/>
            <person name="Haas B."/>
            <person name="Abouelleil A."/>
            <person name="Allen A.W."/>
            <person name="Alvarado L."/>
            <person name="Arachchi H.M."/>
            <person name="Berlin A.M."/>
            <person name="Chapman S.B."/>
            <person name="Gainer-Dewar J."/>
            <person name="Goldberg J."/>
            <person name="Griggs A."/>
            <person name="Gujja S."/>
            <person name="Hansen M."/>
            <person name="Howarth C."/>
            <person name="Imamovic A."/>
            <person name="Ireland A."/>
            <person name="Larimer J."/>
            <person name="McCowan C."/>
            <person name="Murphy C."/>
            <person name="Pearson M."/>
            <person name="Poon T.W."/>
            <person name="Priest M."/>
            <person name="Roberts A."/>
            <person name="Saif S."/>
            <person name="Shea T."/>
            <person name="Sisk P."/>
            <person name="Sykes S."/>
            <person name="Wortman J."/>
            <person name="Nusbaum C."/>
            <person name="Birren B."/>
        </authorList>
    </citation>
    <scope>NUCLEOTIDE SEQUENCE [LARGE SCALE GENOMIC DNA]</scope>
    <source>
        <strain evidence="3 4">CBS 110553</strain>
    </source>
</reference>
<dbReference type="InterPro" id="IPR022137">
    <property type="entry name" value="Znf_prot_DUF3669"/>
</dbReference>
<protein>
    <recommendedName>
        <fullName evidence="2">DUF3669 domain-containing protein</fullName>
    </recommendedName>
</protein>
<keyword evidence="4" id="KW-1185">Reference proteome</keyword>
<dbReference type="HOGENOM" id="CLU_039531_2_1_1"/>
<feature type="domain" description="DUF3669" evidence="2">
    <location>
        <begin position="277"/>
        <end position="339"/>
    </location>
</feature>
<dbReference type="eggNOG" id="ENOG502SHT4">
    <property type="taxonomic scope" value="Eukaryota"/>
</dbReference>
<dbReference type="PANTHER" id="PTHR40780">
    <property type="entry name" value="DUF3669 DOMAIN-CONTAINING PROTEIN"/>
    <property type="match status" value="1"/>
</dbReference>
<organism evidence="3 4">
    <name type="scientific">Cladophialophora psammophila CBS 110553</name>
    <dbReference type="NCBI Taxonomy" id="1182543"/>
    <lineage>
        <taxon>Eukaryota</taxon>
        <taxon>Fungi</taxon>
        <taxon>Dikarya</taxon>
        <taxon>Ascomycota</taxon>
        <taxon>Pezizomycotina</taxon>
        <taxon>Eurotiomycetes</taxon>
        <taxon>Chaetothyriomycetidae</taxon>
        <taxon>Chaetothyriales</taxon>
        <taxon>Herpotrichiellaceae</taxon>
        <taxon>Cladophialophora</taxon>
    </lineage>
</organism>